<proteinExistence type="predicted"/>
<keyword evidence="5" id="KW-1185">Reference proteome</keyword>
<evidence type="ECO:0000313" key="5">
    <source>
        <dbReference type="Proteomes" id="UP000515955"/>
    </source>
</evidence>
<evidence type="ECO:0000259" key="3">
    <source>
        <dbReference type="Pfam" id="PF01738"/>
    </source>
</evidence>
<evidence type="ECO:0000313" key="4">
    <source>
        <dbReference type="EMBL" id="QNN65543.1"/>
    </source>
</evidence>
<dbReference type="InterPro" id="IPR050955">
    <property type="entry name" value="Plant_Biomass_Hydrol_Est"/>
</dbReference>
<name>A0A7G9SCG8_9SPHN</name>
<dbReference type="InterPro" id="IPR029058">
    <property type="entry name" value="AB_hydrolase_fold"/>
</dbReference>
<dbReference type="AlphaFoldDB" id="A0A7G9SCG8"/>
<feature type="signal peptide" evidence="2">
    <location>
        <begin position="1"/>
        <end position="21"/>
    </location>
</feature>
<keyword evidence="4" id="KW-0378">Hydrolase</keyword>
<dbReference type="PANTHER" id="PTHR43037:SF1">
    <property type="entry name" value="BLL1128 PROTEIN"/>
    <property type="match status" value="1"/>
</dbReference>
<dbReference type="KEGG" id="srhi:H9L12_02845"/>
<keyword evidence="1 2" id="KW-0732">Signal</keyword>
<evidence type="ECO:0000256" key="2">
    <source>
        <dbReference type="SAM" id="SignalP"/>
    </source>
</evidence>
<sequence>MRRTIGLLALAALAIASPASAKSRKPAPPAVLAQGQSPQPAVAPGGLPYQLFIPRGYNDNPAERWPLIIFLHGSGERGTDIARVKVHGPPKIADQNPALPFVIISPQLPPSANEDDPWPIPPLDALLDHALKTLKVDPKRVYLTGLSLGGIATWEWGAARPERFAALAPVAGSADEKTACALKDKPVWAFHGDRDDAVDNASDFAMLRAIQKCGGHPRMSLFPDRGHDSWEPAYADPGLYLWLLEQRLPPKH</sequence>
<feature type="chain" id="PRO_5028862627" evidence="2">
    <location>
        <begin position="22"/>
        <end position="252"/>
    </location>
</feature>
<dbReference type="InterPro" id="IPR002925">
    <property type="entry name" value="Dienelactn_hydro"/>
</dbReference>
<protein>
    <submittedName>
        <fullName evidence="4">Dienelactone hydrolase family protein</fullName>
    </submittedName>
</protein>
<dbReference type="EMBL" id="CP060717">
    <property type="protein sequence ID" value="QNN65543.1"/>
    <property type="molecule type" value="Genomic_DNA"/>
</dbReference>
<dbReference type="SUPFAM" id="SSF53474">
    <property type="entry name" value="alpha/beta-Hydrolases"/>
    <property type="match status" value="1"/>
</dbReference>
<dbReference type="PANTHER" id="PTHR43037">
    <property type="entry name" value="UNNAMED PRODUCT-RELATED"/>
    <property type="match status" value="1"/>
</dbReference>
<organism evidence="4 5">
    <name type="scientific">Sphingomonas rhizophila</name>
    <dbReference type="NCBI Taxonomy" id="2071607"/>
    <lineage>
        <taxon>Bacteria</taxon>
        <taxon>Pseudomonadati</taxon>
        <taxon>Pseudomonadota</taxon>
        <taxon>Alphaproteobacteria</taxon>
        <taxon>Sphingomonadales</taxon>
        <taxon>Sphingomonadaceae</taxon>
        <taxon>Sphingomonas</taxon>
    </lineage>
</organism>
<accession>A0A7G9SCG8</accession>
<dbReference type="RefSeq" id="WP_187542534.1">
    <property type="nucleotide sequence ID" value="NZ_CP060717.1"/>
</dbReference>
<gene>
    <name evidence="4" type="ORF">H9L12_02845</name>
</gene>
<reference evidence="4 5" key="1">
    <citation type="submission" date="2020-08" db="EMBL/GenBank/DDBJ databases">
        <title>Genome sequence of Sphingomonas rhizophila KACC 19189T.</title>
        <authorList>
            <person name="Hyun D.-W."/>
            <person name="Bae J.-W."/>
        </authorList>
    </citation>
    <scope>NUCLEOTIDE SEQUENCE [LARGE SCALE GENOMIC DNA]</scope>
    <source>
        <strain evidence="4 5">KACC 19189</strain>
    </source>
</reference>
<dbReference type="Gene3D" id="3.40.50.1820">
    <property type="entry name" value="alpha/beta hydrolase"/>
    <property type="match status" value="1"/>
</dbReference>
<feature type="domain" description="Dienelactone hydrolase" evidence="3">
    <location>
        <begin position="125"/>
        <end position="227"/>
    </location>
</feature>
<evidence type="ECO:0000256" key="1">
    <source>
        <dbReference type="ARBA" id="ARBA00022729"/>
    </source>
</evidence>
<dbReference type="GO" id="GO:0016787">
    <property type="term" value="F:hydrolase activity"/>
    <property type="evidence" value="ECO:0007669"/>
    <property type="project" value="UniProtKB-KW"/>
</dbReference>
<dbReference type="Pfam" id="PF01738">
    <property type="entry name" value="DLH"/>
    <property type="match status" value="1"/>
</dbReference>
<dbReference type="Proteomes" id="UP000515955">
    <property type="component" value="Chromosome"/>
</dbReference>